<feature type="compositionally biased region" description="Low complexity" evidence="2">
    <location>
        <begin position="151"/>
        <end position="166"/>
    </location>
</feature>
<gene>
    <name evidence="4" type="ORF">HYFRA_00002416</name>
</gene>
<dbReference type="GO" id="GO:0005743">
    <property type="term" value="C:mitochondrial inner membrane"/>
    <property type="evidence" value="ECO:0007669"/>
    <property type="project" value="TreeGrafter"/>
</dbReference>
<dbReference type="PANTHER" id="PTHR42886">
    <property type="entry name" value="RE40534P-RELATED"/>
    <property type="match status" value="1"/>
</dbReference>
<dbReference type="GO" id="GO:0042171">
    <property type="term" value="F:lysophosphatidic acid acyltransferase activity"/>
    <property type="evidence" value="ECO:0007669"/>
    <property type="project" value="TreeGrafter"/>
</dbReference>
<feature type="non-terminal residue" evidence="4">
    <location>
        <position position="1"/>
    </location>
</feature>
<dbReference type="EMBL" id="CAJVRL010000103">
    <property type="protein sequence ID" value="CAG8960879.1"/>
    <property type="molecule type" value="Genomic_DNA"/>
</dbReference>
<reference evidence="4" key="1">
    <citation type="submission" date="2021-07" db="EMBL/GenBank/DDBJ databases">
        <authorList>
            <person name="Durling M."/>
        </authorList>
    </citation>
    <scope>NUCLEOTIDE SEQUENCE</scope>
</reference>
<protein>
    <recommendedName>
        <fullName evidence="3">AB hydrolase-1 domain-containing protein</fullName>
    </recommendedName>
</protein>
<feature type="domain" description="AB hydrolase-1" evidence="3">
    <location>
        <begin position="222"/>
        <end position="566"/>
    </location>
</feature>
<feature type="region of interest" description="Disordered" evidence="2">
    <location>
        <begin position="75"/>
        <end position="109"/>
    </location>
</feature>
<keyword evidence="5" id="KW-1185">Reference proteome</keyword>
<evidence type="ECO:0000256" key="1">
    <source>
        <dbReference type="ARBA" id="ARBA00038097"/>
    </source>
</evidence>
<dbReference type="InterPro" id="IPR029058">
    <property type="entry name" value="AB_hydrolase_fold"/>
</dbReference>
<dbReference type="SUPFAM" id="SSF53474">
    <property type="entry name" value="alpha/beta-Hydrolases"/>
    <property type="match status" value="1"/>
</dbReference>
<comment type="caution">
    <text evidence="4">The sequence shown here is derived from an EMBL/GenBank/DDBJ whole genome shotgun (WGS) entry which is preliminary data.</text>
</comment>
<evidence type="ECO:0000256" key="2">
    <source>
        <dbReference type="SAM" id="MobiDB-lite"/>
    </source>
</evidence>
<dbReference type="InterPro" id="IPR000073">
    <property type="entry name" value="AB_hydrolase_1"/>
</dbReference>
<dbReference type="AlphaFoldDB" id="A0A9N9L871"/>
<comment type="similarity">
    <text evidence="1">Belongs to the peptidase S33 family. ABHD4/ABHD5 subfamily.</text>
</comment>
<evidence type="ECO:0000259" key="3">
    <source>
        <dbReference type="Pfam" id="PF00561"/>
    </source>
</evidence>
<dbReference type="GO" id="GO:0055088">
    <property type="term" value="P:lipid homeostasis"/>
    <property type="evidence" value="ECO:0007669"/>
    <property type="project" value="TreeGrafter"/>
</dbReference>
<organism evidence="4 5">
    <name type="scientific">Hymenoscyphus fraxineus</name>
    <dbReference type="NCBI Taxonomy" id="746836"/>
    <lineage>
        <taxon>Eukaryota</taxon>
        <taxon>Fungi</taxon>
        <taxon>Dikarya</taxon>
        <taxon>Ascomycota</taxon>
        <taxon>Pezizomycotina</taxon>
        <taxon>Leotiomycetes</taxon>
        <taxon>Helotiales</taxon>
        <taxon>Helotiaceae</taxon>
        <taxon>Hymenoscyphus</taxon>
    </lineage>
</organism>
<dbReference type="GO" id="GO:0006654">
    <property type="term" value="P:phosphatidic acid biosynthetic process"/>
    <property type="evidence" value="ECO:0007669"/>
    <property type="project" value="TreeGrafter"/>
</dbReference>
<proteinExistence type="inferred from homology"/>
<dbReference type="PANTHER" id="PTHR42886:SF29">
    <property type="entry name" value="PUMMELIG, ISOFORM A"/>
    <property type="match status" value="1"/>
</dbReference>
<evidence type="ECO:0000313" key="5">
    <source>
        <dbReference type="Proteomes" id="UP000696280"/>
    </source>
</evidence>
<dbReference type="GO" id="GO:0035965">
    <property type="term" value="P:cardiolipin acyl-chain remodeling"/>
    <property type="evidence" value="ECO:0007669"/>
    <property type="project" value="TreeGrafter"/>
</dbReference>
<feature type="region of interest" description="Disordered" evidence="2">
    <location>
        <begin position="148"/>
        <end position="193"/>
    </location>
</feature>
<evidence type="ECO:0000313" key="4">
    <source>
        <dbReference type="EMBL" id="CAG8960879.1"/>
    </source>
</evidence>
<dbReference type="GO" id="GO:0004623">
    <property type="term" value="F:phospholipase A2 activity"/>
    <property type="evidence" value="ECO:0007669"/>
    <property type="project" value="TreeGrafter"/>
</dbReference>
<accession>A0A9N9L871</accession>
<dbReference type="Pfam" id="PF00561">
    <property type="entry name" value="Abhydrolase_1"/>
    <property type="match status" value="1"/>
</dbReference>
<dbReference type="OrthoDB" id="7457040at2759"/>
<dbReference type="Gene3D" id="3.40.50.1820">
    <property type="entry name" value="alpha/beta hydrolase"/>
    <property type="match status" value="1"/>
</dbReference>
<name>A0A9N9L871_9HELO</name>
<sequence>LRPKSACPDKKQNKALSHQFPRGNAIASQPFPTLYQLNHFPSLLLRSFPADALSGRSAILRLRTFNTKTESYSYSTMTASERSDSPSNRPPQPVLASQRAKQNGEIPPKPQYFPLGYKAGLSQWWTSVSPAIAEHNVLAFIPHLKKPPTHTQTGSAPASAAQSTTTVNADPARESTPVRTNSINDPHGPRSWHSNLIKLSGRDRALNEFSVERAGEEVEENLVMLHGYGAGLGFFYKNFEGLSQVPGWKIYALDMLGMGRSSRPTFKIHAKDQAGKIAEAENWFIDALEEWRVLKKIDKFTLLGHSMGGYMAVAYALKYPGRLNKLILASPVGIPEDPYAMQAEMPEPQDSTMANEFTQDQESDIVKDNNNLFNAGAKGSGKEAKEPPRKPLPKWLTYLWDANISPFSIIRWTGPLGPRFVSGWTSRRFSHLPDQESEALHTYAYSLFRQKGSGEYALAYILAPGAFARSPLIRRIADVGRQPLHPPTTQNTSSTKTALKETGIPIIMMYGEHDWMDVAGGFAAEQRLKEAREKALSTATEEERKKENGSAKVVIIQKAGHHVYLDGWEQFNEVMKKEMEETTKEIRARKN</sequence>
<dbReference type="Proteomes" id="UP000696280">
    <property type="component" value="Unassembled WGS sequence"/>
</dbReference>